<sequence length="142" mass="16260">MKILKVILTIIIISSSSLFADDWIVSPEQLPERARQFIAQIFPDAQIWYVEMDDGKYEVELSNGIKIDFLGNGDWKEIDAEYIGIPYNAFPANVANTIRNTYPQTVIISAEKKWGTYEIKLNNMMELYISSDGQLIGQKFDD</sequence>
<dbReference type="RefSeq" id="WP_048594256.1">
    <property type="nucleotide sequence ID" value="NZ_CVLB01000001.1"/>
</dbReference>
<dbReference type="AlphaFoldDB" id="A0A0G4K600"/>
<dbReference type="EMBL" id="CVLB01000001">
    <property type="protein sequence ID" value="CRF32889.1"/>
    <property type="molecule type" value="Genomic_DNA"/>
</dbReference>
<evidence type="ECO:0000259" key="2">
    <source>
        <dbReference type="Pfam" id="PF11396"/>
    </source>
</evidence>
<dbReference type="InterPro" id="IPR021533">
    <property type="entry name" value="PepSY-like"/>
</dbReference>
<evidence type="ECO:0000313" key="4">
    <source>
        <dbReference type="Proteomes" id="UP000043763"/>
    </source>
</evidence>
<keyword evidence="4" id="KW-1185">Reference proteome</keyword>
<dbReference type="Pfam" id="PF11396">
    <property type="entry name" value="PepSY_like"/>
    <property type="match status" value="1"/>
</dbReference>
<dbReference type="Proteomes" id="UP000043763">
    <property type="component" value="Unassembled WGS sequence"/>
</dbReference>
<evidence type="ECO:0000313" key="3">
    <source>
        <dbReference type="EMBL" id="CRF32889.1"/>
    </source>
</evidence>
<dbReference type="OrthoDB" id="307580at2"/>
<evidence type="ECO:0000256" key="1">
    <source>
        <dbReference type="SAM" id="SignalP"/>
    </source>
</evidence>
<proteinExistence type="predicted"/>
<feature type="chain" id="PRO_5005194541" description="Putative beta-lactamase-inhibitor-like PepSY-like domain-containing protein" evidence="1">
    <location>
        <begin position="21"/>
        <end position="142"/>
    </location>
</feature>
<feature type="domain" description="Putative beta-lactamase-inhibitor-like PepSY-like" evidence="2">
    <location>
        <begin position="56"/>
        <end position="136"/>
    </location>
</feature>
<keyword evidence="1" id="KW-0732">Signal</keyword>
<protein>
    <recommendedName>
        <fullName evidence="2">Putative beta-lactamase-inhibitor-like PepSY-like domain-containing protein</fullName>
    </recommendedName>
</protein>
<reference evidence="4" key="1">
    <citation type="submission" date="2015-04" db="EMBL/GenBank/DDBJ databases">
        <authorList>
            <person name="Mushtaq Mamoona"/>
        </authorList>
    </citation>
    <scope>NUCLEOTIDE SEQUENCE [LARGE SCALE GENOMIC DNA]</scope>
    <source>
        <strain evidence="4">AN4859/03</strain>
    </source>
</reference>
<dbReference type="SUPFAM" id="SSF160574">
    <property type="entry name" value="BT0923-like"/>
    <property type="match status" value="1"/>
</dbReference>
<name>A0A0G4K600_9SPIR</name>
<gene>
    <name evidence="3" type="ORF">BRSU_1091</name>
</gene>
<feature type="signal peptide" evidence="1">
    <location>
        <begin position="1"/>
        <end position="20"/>
    </location>
</feature>
<dbReference type="Gene3D" id="3.40.1420.30">
    <property type="match status" value="1"/>
</dbReference>
<accession>A0A0G4K600</accession>
<organism evidence="3 4">
    <name type="scientific">Brachyspira suanatina</name>
    <dbReference type="NCBI Taxonomy" id="381802"/>
    <lineage>
        <taxon>Bacteria</taxon>
        <taxon>Pseudomonadati</taxon>
        <taxon>Spirochaetota</taxon>
        <taxon>Spirochaetia</taxon>
        <taxon>Brachyspirales</taxon>
        <taxon>Brachyspiraceae</taxon>
        <taxon>Brachyspira</taxon>
    </lineage>
</organism>